<accession>A0A2G5H9Y1</accession>
<dbReference type="Gene3D" id="3.40.50.1820">
    <property type="entry name" value="alpha/beta hydrolase"/>
    <property type="match status" value="2"/>
</dbReference>
<dbReference type="EMBL" id="LKMD01000108">
    <property type="protein sequence ID" value="PIA89331.1"/>
    <property type="molecule type" value="Genomic_DNA"/>
</dbReference>
<dbReference type="Proteomes" id="UP000230605">
    <property type="component" value="Chromosome 5"/>
</dbReference>
<evidence type="ECO:0000313" key="2">
    <source>
        <dbReference type="EMBL" id="WPB02886.1"/>
    </source>
</evidence>
<dbReference type="EMBL" id="CP134188">
    <property type="protein sequence ID" value="WPB02886.1"/>
    <property type="molecule type" value="Genomic_DNA"/>
</dbReference>
<dbReference type="PIRSF" id="PIRSF029171">
    <property type="entry name" value="Esterase_LipA"/>
    <property type="match status" value="1"/>
</dbReference>
<reference evidence="1 3" key="1">
    <citation type="submission" date="2015-10" db="EMBL/GenBank/DDBJ databases">
        <title>The cercosporin biosynthetic gene cluster was horizontally transferred to several fungal lineages and shown to be expanded in Cercospora beticola based on microsynteny with recipient genomes.</title>
        <authorList>
            <person name="De Jonge R."/>
            <person name="Ebert M.K."/>
            <person name="Suttle J.C."/>
            <person name="Jurick Ii W.M."/>
            <person name="Secor G.A."/>
            <person name="Thomma B.P."/>
            <person name="Van De Peer Y."/>
            <person name="Bolton M.D."/>
        </authorList>
    </citation>
    <scope>NUCLEOTIDE SEQUENCE [LARGE SCALE GENOMIC DNA]</scope>
    <source>
        <strain evidence="1 3">09-40</strain>
    </source>
</reference>
<sequence length="364" mass="39859">MSRILFQSETANGTAVPASAYVLWPWMPRTDPKTGRLAVVGWGHGTSGTFGDCAPSHIRNLWYQYSAPYILALQGYIVVAPDYAGLGVTHDPRGEKIKHTWMAANASANDLFHSVKAAQDAFPELSSRFVLMGHSQGGQAAWAAAERQARRPVDGHLGTIAGSPVTDIELQLQLYPHLAALIGPFAAAGLNSVLPEYSAADFLTEAGLRRFELFEELKGCNNIAWVLWDEPGLVRADLLNTSALQAFKPLARLGGRPIGGPLLVLHGTVDSLVPPQLSTQAVDETCTNYPESQLEFALFNGTDHVPTLYAGQRIWLDWNADRFADKEILPGCVRRNYSSYHPQESYQATGNYYLEYATQPFQVA</sequence>
<dbReference type="SUPFAM" id="SSF53474">
    <property type="entry name" value="alpha/beta-Hydrolases"/>
    <property type="match status" value="1"/>
</dbReference>
<dbReference type="InterPro" id="IPR005152">
    <property type="entry name" value="Lipase_secreted"/>
</dbReference>
<dbReference type="InterPro" id="IPR029058">
    <property type="entry name" value="AB_hydrolase_fold"/>
</dbReference>
<dbReference type="PANTHER" id="PTHR34853:SF1">
    <property type="entry name" value="LIPASE 5"/>
    <property type="match status" value="1"/>
</dbReference>
<dbReference type="Pfam" id="PF03583">
    <property type="entry name" value="LIP"/>
    <property type="match status" value="1"/>
</dbReference>
<dbReference type="AlphaFoldDB" id="A0A2G5H9Y1"/>
<dbReference type="PANTHER" id="PTHR34853">
    <property type="match status" value="1"/>
</dbReference>
<dbReference type="OrthoDB" id="5382058at2759"/>
<dbReference type="GO" id="GO:0004806">
    <property type="term" value="F:triacylglycerol lipase activity"/>
    <property type="evidence" value="ECO:0007669"/>
    <property type="project" value="InterPro"/>
</dbReference>
<proteinExistence type="predicted"/>
<protein>
    <recommendedName>
        <fullName evidence="5">Serine aminopeptidase S33 domain-containing protein</fullName>
    </recommendedName>
</protein>
<evidence type="ECO:0008006" key="5">
    <source>
        <dbReference type="Google" id="ProtNLM"/>
    </source>
</evidence>
<evidence type="ECO:0000313" key="1">
    <source>
        <dbReference type="EMBL" id="PIA89331.1"/>
    </source>
</evidence>
<keyword evidence="4" id="KW-1185">Reference proteome</keyword>
<evidence type="ECO:0000313" key="4">
    <source>
        <dbReference type="Proteomes" id="UP001302367"/>
    </source>
</evidence>
<reference evidence="2 4" key="2">
    <citation type="submission" date="2023-09" db="EMBL/GenBank/DDBJ databases">
        <title>Complete-Gapless Cercospora beticola genome.</title>
        <authorList>
            <person name="Wyatt N.A."/>
            <person name="Spanner R.E."/>
            <person name="Bolton M.D."/>
        </authorList>
    </citation>
    <scope>NUCLEOTIDE SEQUENCE [LARGE SCALE GENOMIC DNA]</scope>
    <source>
        <strain evidence="2">Cb09-40</strain>
    </source>
</reference>
<evidence type="ECO:0000313" key="3">
    <source>
        <dbReference type="Proteomes" id="UP000230605"/>
    </source>
</evidence>
<name>A0A2G5H9Y1_CERBT</name>
<dbReference type="GO" id="GO:0016042">
    <property type="term" value="P:lipid catabolic process"/>
    <property type="evidence" value="ECO:0007669"/>
    <property type="project" value="InterPro"/>
</dbReference>
<organism evidence="1 3">
    <name type="scientific">Cercospora beticola</name>
    <name type="common">Sugarbeet leaf spot fungus</name>
    <dbReference type="NCBI Taxonomy" id="122368"/>
    <lineage>
        <taxon>Eukaryota</taxon>
        <taxon>Fungi</taxon>
        <taxon>Dikarya</taxon>
        <taxon>Ascomycota</taxon>
        <taxon>Pezizomycotina</taxon>
        <taxon>Dothideomycetes</taxon>
        <taxon>Dothideomycetidae</taxon>
        <taxon>Mycosphaerellales</taxon>
        <taxon>Mycosphaerellaceae</taxon>
        <taxon>Cercospora</taxon>
    </lineage>
</organism>
<dbReference type="Proteomes" id="UP001302367">
    <property type="component" value="Chromosome 5"/>
</dbReference>
<gene>
    <name evidence="1" type="ORF">CB0940_06968</name>
    <name evidence="2" type="ORF">RHO25_007522</name>
</gene>